<feature type="coiled-coil region" evidence="1">
    <location>
        <begin position="236"/>
        <end position="263"/>
    </location>
</feature>
<feature type="signal peptide" evidence="2">
    <location>
        <begin position="1"/>
        <end position="20"/>
    </location>
</feature>
<dbReference type="Proteomes" id="UP001500298">
    <property type="component" value="Unassembled WGS sequence"/>
</dbReference>
<dbReference type="EMBL" id="BAABJX010000062">
    <property type="protein sequence ID" value="GAA4849883.1"/>
    <property type="molecule type" value="Genomic_DNA"/>
</dbReference>
<comment type="caution">
    <text evidence="3">The sequence shown here is derived from an EMBL/GenBank/DDBJ whole genome shotgun (WGS) entry which is preliminary data.</text>
</comment>
<dbReference type="SUPFAM" id="SSF48452">
    <property type="entry name" value="TPR-like"/>
    <property type="match status" value="1"/>
</dbReference>
<gene>
    <name evidence="3" type="ORF">GCM10023331_38230</name>
</gene>
<evidence type="ECO:0000256" key="2">
    <source>
        <dbReference type="SAM" id="SignalP"/>
    </source>
</evidence>
<dbReference type="InterPro" id="IPR011990">
    <property type="entry name" value="TPR-like_helical_dom_sf"/>
</dbReference>
<proteinExistence type="predicted"/>
<dbReference type="Gene3D" id="1.25.40.10">
    <property type="entry name" value="Tetratricopeptide repeat domain"/>
    <property type="match status" value="1"/>
</dbReference>
<keyword evidence="2" id="KW-0732">Signal</keyword>
<name>A0ABP9DN86_9BACT</name>
<protein>
    <recommendedName>
        <fullName evidence="5">Tetratricopeptide repeat-containing protein</fullName>
    </recommendedName>
</protein>
<sequence>MKKFGSILLLFFLVTNLTNAQEDAQANATSMKTETAADGSEKKGCDDKGWCWGEDVQTSKEKYTFMSDEIKAKRYESAKASLDWLLANDPYLHKNLYIKGLKVYKALASKAAKAKDPKESEYEDMVLKLYDMRTKYFGKGDKNLSYQGMYYYRYLSDRPTFDDNLDKHLAFYEEVAEAEGKEDANYSNVQSHMAIATKLALNFKNQEIKFRNLDAVKAQRSIILTWEPYLEDAQQGATAKEKVDAAKAELVRLEEEFKTTDAEYNKYATYNVDWYMDKYSAMAEVIDYNIENDKDKYKPKWESVKSTIDSKMLPAIVKIDEDFVNNIYGPIFEANKTDVKVAKNMMKYCLIAKYVDSPYFLEASVNVFNSEPDAGLANVIAKQYASKDSLSKAMDYMNKSIELYEENPAKKAEALISLAKFKNRAGQKSAARADALEAAKVDESMAAEAYTLIGDLYYGSYKDCFDIKDEVKSRACYLAAYDMYSRAGNSAKMAEVKQQFPSMADIFQQGYEAGKPIQVGCWIGGTTIIRKRP</sequence>
<keyword evidence="1" id="KW-0175">Coiled coil</keyword>
<evidence type="ECO:0000256" key="1">
    <source>
        <dbReference type="SAM" id="Coils"/>
    </source>
</evidence>
<accession>A0ABP9DN86</accession>
<evidence type="ECO:0008006" key="5">
    <source>
        <dbReference type="Google" id="ProtNLM"/>
    </source>
</evidence>
<feature type="chain" id="PRO_5045275592" description="Tetratricopeptide repeat-containing protein" evidence="2">
    <location>
        <begin position="21"/>
        <end position="533"/>
    </location>
</feature>
<reference evidence="4" key="1">
    <citation type="journal article" date="2019" name="Int. J. Syst. Evol. Microbiol.">
        <title>The Global Catalogue of Microorganisms (GCM) 10K type strain sequencing project: providing services to taxonomists for standard genome sequencing and annotation.</title>
        <authorList>
            <consortium name="The Broad Institute Genomics Platform"/>
            <consortium name="The Broad Institute Genome Sequencing Center for Infectious Disease"/>
            <person name="Wu L."/>
            <person name="Ma J."/>
        </authorList>
    </citation>
    <scope>NUCLEOTIDE SEQUENCE [LARGE SCALE GENOMIC DNA]</scope>
    <source>
        <strain evidence="4">JCM 18326</strain>
    </source>
</reference>
<dbReference type="RefSeq" id="WP_345374761.1">
    <property type="nucleotide sequence ID" value="NZ_BAABJX010000062.1"/>
</dbReference>
<keyword evidence="4" id="KW-1185">Reference proteome</keyword>
<organism evidence="3 4">
    <name type="scientific">Algivirga pacifica</name>
    <dbReference type="NCBI Taxonomy" id="1162670"/>
    <lineage>
        <taxon>Bacteria</taxon>
        <taxon>Pseudomonadati</taxon>
        <taxon>Bacteroidota</taxon>
        <taxon>Cytophagia</taxon>
        <taxon>Cytophagales</taxon>
        <taxon>Flammeovirgaceae</taxon>
        <taxon>Algivirga</taxon>
    </lineage>
</organism>
<evidence type="ECO:0000313" key="3">
    <source>
        <dbReference type="EMBL" id="GAA4849883.1"/>
    </source>
</evidence>
<evidence type="ECO:0000313" key="4">
    <source>
        <dbReference type="Proteomes" id="UP001500298"/>
    </source>
</evidence>